<dbReference type="Proteomes" id="UP000269352">
    <property type="component" value="Unassembled WGS sequence"/>
</dbReference>
<sequence>MRIRAVDANNDWMFGAGQQSYKQGIEALKQNVRTRLQSWWSDCFFAPAEGVNWNNYLDIGTKDLLDIDICKVINTTGGVIKITSYDSRISAERKFALSVKISTIYGETNINEEL</sequence>
<proteinExistence type="predicted"/>
<organism evidence="1 2">
    <name type="scientific">Termititenax aidoneus</name>
    <dbReference type="NCBI Taxonomy" id="2218524"/>
    <lineage>
        <taxon>Bacteria</taxon>
        <taxon>Bacillati</taxon>
        <taxon>Candidatus Margulisiibacteriota</taxon>
        <taxon>Candidatus Termititenacia</taxon>
        <taxon>Candidatus Termititenacales</taxon>
        <taxon>Candidatus Termititenacaceae</taxon>
        <taxon>Candidatus Termititenax</taxon>
    </lineage>
</organism>
<protein>
    <submittedName>
        <fullName evidence="1">Phage-related protein</fullName>
    </submittedName>
</protein>
<comment type="caution">
    <text evidence="1">The sequence shown here is derived from an EMBL/GenBank/DDBJ whole genome shotgun (WGS) entry which is preliminary data.</text>
</comment>
<reference evidence="1 2" key="1">
    <citation type="journal article" date="2019" name="ISME J.">
        <title>Genome analyses of uncultured TG2/ZB3 bacteria in 'Margulisbacteria' specifically attached to ectosymbiotic spirochetes of protists in the termite gut.</title>
        <authorList>
            <person name="Utami Y.D."/>
            <person name="Kuwahara H."/>
            <person name="Igai K."/>
            <person name="Murakami T."/>
            <person name="Sugaya K."/>
            <person name="Morikawa T."/>
            <person name="Nagura Y."/>
            <person name="Yuki M."/>
            <person name="Deevong P."/>
            <person name="Inoue T."/>
            <person name="Kihara K."/>
            <person name="Lo N."/>
            <person name="Yamada A."/>
            <person name="Ohkuma M."/>
            <person name="Hongoh Y."/>
        </authorList>
    </citation>
    <scope>NUCLEOTIDE SEQUENCE [LARGE SCALE GENOMIC DNA]</scope>
    <source>
        <strain evidence="1">NkOx7-01</strain>
    </source>
</reference>
<dbReference type="Pfam" id="PF10934">
    <property type="entry name" value="Sheath_initiator"/>
    <property type="match status" value="1"/>
</dbReference>
<evidence type="ECO:0000313" key="2">
    <source>
        <dbReference type="Proteomes" id="UP000269352"/>
    </source>
</evidence>
<name>A0A388TBL4_TERA1</name>
<accession>A0A388TBL4</accession>
<dbReference type="AlphaFoldDB" id="A0A388TBL4"/>
<dbReference type="EMBL" id="BGZN01000032">
    <property type="protein sequence ID" value="GBR74154.1"/>
    <property type="molecule type" value="Genomic_DNA"/>
</dbReference>
<keyword evidence="2" id="KW-1185">Reference proteome</keyword>
<evidence type="ECO:0000313" key="1">
    <source>
        <dbReference type="EMBL" id="GBR74154.1"/>
    </source>
</evidence>
<dbReference type="InterPro" id="IPR020288">
    <property type="entry name" value="Sheath_initiator"/>
</dbReference>
<gene>
    <name evidence="1" type="ORF">NO1_1379</name>
</gene>